<evidence type="ECO:0000313" key="3">
    <source>
        <dbReference type="Proteomes" id="UP000076512"/>
    </source>
</evidence>
<keyword evidence="3" id="KW-1185">Reference proteome</keyword>
<dbReference type="SUPFAM" id="SSF53474">
    <property type="entry name" value="alpha/beta-Hydrolases"/>
    <property type="match status" value="1"/>
</dbReference>
<proteinExistence type="predicted"/>
<dbReference type="InterPro" id="IPR050955">
    <property type="entry name" value="Plant_Biomass_Hydrol_Est"/>
</dbReference>
<name>A0A164JQP1_9NOCA</name>
<dbReference type="PANTHER" id="PTHR43037:SF1">
    <property type="entry name" value="BLL1128 PROTEIN"/>
    <property type="match status" value="1"/>
</dbReference>
<organism evidence="2 3">
    <name type="scientific">Nocardia terpenica</name>
    <dbReference type="NCBI Taxonomy" id="455432"/>
    <lineage>
        <taxon>Bacteria</taxon>
        <taxon>Bacillati</taxon>
        <taxon>Actinomycetota</taxon>
        <taxon>Actinomycetes</taxon>
        <taxon>Mycobacteriales</taxon>
        <taxon>Nocardiaceae</taxon>
        <taxon>Nocardia</taxon>
    </lineage>
</organism>
<dbReference type="PANTHER" id="PTHR43037">
    <property type="entry name" value="UNNAMED PRODUCT-RELATED"/>
    <property type="match status" value="1"/>
</dbReference>
<evidence type="ECO:0000256" key="1">
    <source>
        <dbReference type="ARBA" id="ARBA00022729"/>
    </source>
</evidence>
<sequence length="288" mass="30573">MADELVSGEVGIGGLARTFAVRAPRDRESPLVLLLHGHHPAITGRVMVDLTTFGKYADEWGIAVGYPDGYRGSWADGRGVTAADADGVDDVAFLRTVIDWCADRFDTSPDRTLVAGISNGAFMSHRLALEASELVPVFAAVAGGLPTSLSDLRPTHAVSALLINGTDDTTQPIEGGYSRWRGPNGELRGRTLGLTESAEHWRRIDQCDGPENTAATDQSSRHTVTGGVGGTQVSAWTVFGGGHTWPGTPLPGEWGEAPGMATTMEFDAAVEIYRFAEPLLTAADTRKI</sequence>
<dbReference type="Proteomes" id="UP000076512">
    <property type="component" value="Unassembled WGS sequence"/>
</dbReference>
<dbReference type="EMBL" id="LWGR01000013">
    <property type="protein sequence ID" value="KZM70635.1"/>
    <property type="molecule type" value="Genomic_DNA"/>
</dbReference>
<dbReference type="InterPro" id="IPR029058">
    <property type="entry name" value="AB_hydrolase_fold"/>
</dbReference>
<dbReference type="AlphaFoldDB" id="A0A164JQP1"/>
<dbReference type="STRING" id="455432.AWN90_39370"/>
<dbReference type="Gene3D" id="3.40.50.1820">
    <property type="entry name" value="alpha/beta hydrolase"/>
    <property type="match status" value="1"/>
</dbReference>
<reference evidence="2 3" key="1">
    <citation type="submission" date="2016-04" db="EMBL/GenBank/DDBJ databases">
        <authorList>
            <person name="Evans L.H."/>
            <person name="Alamgir A."/>
            <person name="Owens N."/>
            <person name="Weber N.D."/>
            <person name="Virtaneva K."/>
            <person name="Barbian K."/>
            <person name="Babar A."/>
            <person name="Rosenke K."/>
        </authorList>
    </citation>
    <scope>NUCLEOTIDE SEQUENCE [LARGE SCALE GENOMIC DNA]</scope>
    <source>
        <strain evidence="2 3">IFM 0406</strain>
    </source>
</reference>
<protein>
    <recommendedName>
        <fullName evidence="4">Esterase</fullName>
    </recommendedName>
</protein>
<evidence type="ECO:0008006" key="4">
    <source>
        <dbReference type="Google" id="ProtNLM"/>
    </source>
</evidence>
<keyword evidence="1" id="KW-0732">Signal</keyword>
<evidence type="ECO:0000313" key="2">
    <source>
        <dbReference type="EMBL" id="KZM70635.1"/>
    </source>
</evidence>
<dbReference type="RefSeq" id="WP_067593942.1">
    <property type="nucleotide sequence ID" value="NZ_JABMCZ010000003.1"/>
</dbReference>
<gene>
    <name evidence="2" type="ORF">AWN90_39370</name>
</gene>
<comment type="caution">
    <text evidence="2">The sequence shown here is derived from an EMBL/GenBank/DDBJ whole genome shotgun (WGS) entry which is preliminary data.</text>
</comment>
<accession>A0A164JQP1</accession>